<dbReference type="Gene3D" id="3.40.50.200">
    <property type="entry name" value="Peptidase S8/S53 domain"/>
    <property type="match status" value="2"/>
</dbReference>
<dbReference type="SUPFAM" id="SSF52743">
    <property type="entry name" value="Subtilisin-like"/>
    <property type="match status" value="1"/>
</dbReference>
<dbReference type="EMBL" id="FRBP01000004">
    <property type="protein sequence ID" value="SHL36028.1"/>
    <property type="molecule type" value="Genomic_DNA"/>
</dbReference>
<dbReference type="InterPro" id="IPR015915">
    <property type="entry name" value="Kelch-typ_b-propeller"/>
</dbReference>
<dbReference type="Proteomes" id="UP000184012">
    <property type="component" value="Unassembled WGS sequence"/>
</dbReference>
<feature type="transmembrane region" description="Helical" evidence="9">
    <location>
        <begin position="1147"/>
        <end position="1173"/>
    </location>
</feature>
<dbReference type="SUPFAM" id="SSF117281">
    <property type="entry name" value="Kelch motif"/>
    <property type="match status" value="1"/>
</dbReference>
<dbReference type="PROSITE" id="PS00136">
    <property type="entry name" value="SUBTILASE_ASP"/>
    <property type="match status" value="1"/>
</dbReference>
<feature type="active site" description="Charge relay system" evidence="5 6">
    <location>
        <position position="242"/>
    </location>
</feature>
<dbReference type="PANTHER" id="PTHR42884:SF14">
    <property type="entry name" value="NEUROENDOCRINE CONVERTASE 1"/>
    <property type="match status" value="1"/>
</dbReference>
<feature type="compositionally biased region" description="Pro residues" evidence="8">
    <location>
        <begin position="1114"/>
        <end position="1124"/>
    </location>
</feature>
<dbReference type="GO" id="GO:0016020">
    <property type="term" value="C:membrane"/>
    <property type="evidence" value="ECO:0007669"/>
    <property type="project" value="TreeGrafter"/>
</dbReference>
<dbReference type="InterPro" id="IPR014756">
    <property type="entry name" value="Ig_E-set"/>
</dbReference>
<feature type="chain" id="PRO_5044500006" evidence="10">
    <location>
        <begin position="22"/>
        <end position="1178"/>
    </location>
</feature>
<dbReference type="GO" id="GO:0016485">
    <property type="term" value="P:protein processing"/>
    <property type="evidence" value="ECO:0007669"/>
    <property type="project" value="TreeGrafter"/>
</dbReference>
<dbReference type="Gene3D" id="2.120.10.80">
    <property type="entry name" value="Kelch-type beta propeller"/>
    <property type="match status" value="1"/>
</dbReference>
<keyword evidence="10" id="KW-0732">Signal</keyword>
<dbReference type="AlphaFoldDB" id="A0AB74EY08"/>
<dbReference type="InterPro" id="IPR000209">
    <property type="entry name" value="Peptidase_S8/S53_dom"/>
</dbReference>
<dbReference type="PRINTS" id="PR00723">
    <property type="entry name" value="SUBTILISIN"/>
</dbReference>
<dbReference type="Pfam" id="PF00082">
    <property type="entry name" value="Peptidase_S8"/>
    <property type="match status" value="1"/>
</dbReference>
<dbReference type="PANTHER" id="PTHR42884">
    <property type="entry name" value="PROPROTEIN CONVERTASE SUBTILISIN/KEXIN-RELATED"/>
    <property type="match status" value="1"/>
</dbReference>
<evidence type="ECO:0000313" key="12">
    <source>
        <dbReference type="EMBL" id="SHL36028.1"/>
    </source>
</evidence>
<comment type="similarity">
    <text evidence="1 6 7">Belongs to the peptidase S8 family.</text>
</comment>
<feature type="active site" description="Charge relay system" evidence="5 6">
    <location>
        <position position="190"/>
    </location>
</feature>
<name>A0AB74EY08_9FIRM</name>
<evidence type="ECO:0000256" key="4">
    <source>
        <dbReference type="ARBA" id="ARBA00022825"/>
    </source>
</evidence>
<evidence type="ECO:0000256" key="3">
    <source>
        <dbReference type="ARBA" id="ARBA00022801"/>
    </source>
</evidence>
<proteinExistence type="inferred from homology"/>
<protein>
    <submittedName>
        <fullName evidence="12">Subtilase family protein</fullName>
    </submittedName>
</protein>
<evidence type="ECO:0000256" key="8">
    <source>
        <dbReference type="SAM" id="MobiDB-lite"/>
    </source>
</evidence>
<dbReference type="InterPro" id="IPR023827">
    <property type="entry name" value="Peptidase_S8_Asp-AS"/>
</dbReference>
<dbReference type="InterPro" id="IPR023828">
    <property type="entry name" value="Peptidase_S8_Ser-AS"/>
</dbReference>
<feature type="active site" description="Charge relay system" evidence="5 6">
    <location>
        <position position="629"/>
    </location>
</feature>
<evidence type="ECO:0000256" key="7">
    <source>
        <dbReference type="RuleBase" id="RU003355"/>
    </source>
</evidence>
<evidence type="ECO:0000256" key="6">
    <source>
        <dbReference type="PROSITE-ProRule" id="PRU01240"/>
    </source>
</evidence>
<dbReference type="InterPro" id="IPR036852">
    <property type="entry name" value="Peptidase_S8/S53_dom_sf"/>
</dbReference>
<keyword evidence="3 6" id="KW-0378">Hydrolase</keyword>
<dbReference type="InterPro" id="IPR013783">
    <property type="entry name" value="Ig-like_fold"/>
</dbReference>
<dbReference type="Gene3D" id="2.60.40.10">
    <property type="entry name" value="Immunoglobulins"/>
    <property type="match status" value="1"/>
</dbReference>
<evidence type="ECO:0000256" key="5">
    <source>
        <dbReference type="PIRSR" id="PIRSR615500-1"/>
    </source>
</evidence>
<sequence>MKKRILGIMLSLLMVFSTVPAGVLAQEDSPADYGTPGVDYAEGEAIVYVDGGAAALNNTNSRSRSASAYETEELMTVEAAAEPAAENSPMLRSAAAQTGKSLVLVKSGQDTESLIADLQNNPNVEFAEPNYFVEAYGVNEPTDPDYTYQWALKNQLNPGSTSIPSADINAADAWKAVDTTGNTPVVAVLDSGVDYHHPDLENIMWKDGLNYKSLTDMGGGEYGYNAITGEDSKDPMDTDTGHGTHCAGIIAAEWDNDIGVAGVSPNAQIMAVRFLGQSGSDMAGAIRGYAYIQAAAKAGVNVVAINNSWGPSAVEGRQLRSVSTAATAIGRDYGVVSCFAAGNSNTNNDLNSGGIVNSPYVVTVGAMDSEGYRSFFSCYGKETVDVFAPGSQILSTTTTFTDAAHPMNTHVMPVQYLPQIQEDGDSYFYEDFENTSRVGLRLLDADGKVVETAKSSVLSPGYASDKGLQISLDSIQNDEAFAIEMVFNRDELKSIDTNALFNIAFQAGCDNAMYGQTFLLQYQDKDGNWQGIDSTQVLTKDPVSYLPARLRLSDHNWNQSTQEVNLPDFMEYKNPEAQNEVVLRLIPKPAEEGQQGVMSGKTADTATFRLDDVGFGKKASDYFYSDGTSMATPVVTGIAALLSTKFDSAEEVCARIKGGVNREEAQEDLKNASVSQGFVDAGAAFDDTQCVPVLNDLTIDGDTATLKGYFFGTQGTVSVGGQNAAITGWADNTITFTMPQGIKGKQEVIVTPENKDYGRNIFEVSTYVKGYSTLAAPDLKLDEFGDYDLRSADLYPLTMAATENKLAYLGIILESSKLKMSVYDIAAGKWDEKPVSLPENMVETPNLSFYSMTAGKTKFYLLYSAQEKVIKDGKETTKDIVRIGTYDPSAATWKTVDTELGGTEKLVVYGDKLLAVGGDDITVTDNGVTSTAKNSVLIINPETGATTGSLKDMPEGRSGATVSASGSTLMVHGGNNGLLNPDQKTYDNTLSYDGSSWNTYDDSFPAAGQFDANQTLDAAYTALNNNGMLAVGPVKDLDKAEMMDTWSFNAKDKAWAGDAGKLYSQTKTTQNIGAASGNQFYVLGYTGRDTEPLVFRSTTVDYTGPTGDPSGDQPTPPEPSPSVNPSPTAAPADSGTTGNGSNAGTGLFGGASGIALTAAALLLLAAGGGLVLYRRRKG</sequence>
<evidence type="ECO:0000256" key="2">
    <source>
        <dbReference type="ARBA" id="ARBA00022670"/>
    </source>
</evidence>
<evidence type="ECO:0000256" key="9">
    <source>
        <dbReference type="SAM" id="Phobius"/>
    </source>
</evidence>
<feature type="region of interest" description="Disordered" evidence="8">
    <location>
        <begin position="1098"/>
        <end position="1144"/>
    </location>
</feature>
<keyword evidence="9" id="KW-0472">Membrane</keyword>
<keyword evidence="9" id="KW-0812">Transmembrane</keyword>
<comment type="caution">
    <text evidence="12">The sequence shown here is derived from an EMBL/GenBank/DDBJ whole genome shotgun (WGS) entry which is preliminary data.</text>
</comment>
<keyword evidence="9" id="KW-1133">Transmembrane helix</keyword>
<dbReference type="GO" id="GO:0004252">
    <property type="term" value="F:serine-type endopeptidase activity"/>
    <property type="evidence" value="ECO:0007669"/>
    <property type="project" value="UniProtKB-UniRule"/>
</dbReference>
<gene>
    <name evidence="12" type="ORF">SAMN04515649_104205</name>
</gene>
<organism evidence="12 13">
    <name type="scientific">Eubacterium callanderi</name>
    <dbReference type="NCBI Taxonomy" id="53442"/>
    <lineage>
        <taxon>Bacteria</taxon>
        <taxon>Bacillati</taxon>
        <taxon>Bacillota</taxon>
        <taxon>Clostridia</taxon>
        <taxon>Eubacteriales</taxon>
        <taxon>Eubacteriaceae</taxon>
        <taxon>Eubacterium</taxon>
    </lineage>
</organism>
<accession>A0AB74EY08</accession>
<dbReference type="PROSITE" id="PS00138">
    <property type="entry name" value="SUBTILASE_SER"/>
    <property type="match status" value="1"/>
</dbReference>
<dbReference type="PROSITE" id="PS00137">
    <property type="entry name" value="SUBTILASE_HIS"/>
    <property type="match status" value="1"/>
</dbReference>
<dbReference type="SUPFAM" id="SSF81296">
    <property type="entry name" value="E set domains"/>
    <property type="match status" value="1"/>
</dbReference>
<evidence type="ECO:0000256" key="1">
    <source>
        <dbReference type="ARBA" id="ARBA00011073"/>
    </source>
</evidence>
<keyword evidence="2 6" id="KW-0645">Protease</keyword>
<dbReference type="RefSeq" id="WP_070081197.1">
    <property type="nucleotide sequence ID" value="NZ_CABJAI010000004.1"/>
</dbReference>
<evidence type="ECO:0000313" key="13">
    <source>
        <dbReference type="Proteomes" id="UP000184012"/>
    </source>
</evidence>
<feature type="domain" description="Peptidase S8/S53" evidence="11">
    <location>
        <begin position="181"/>
        <end position="402"/>
    </location>
</feature>
<keyword evidence="4 6" id="KW-0720">Serine protease</keyword>
<reference evidence="12 13" key="1">
    <citation type="submission" date="2016-11" db="EMBL/GenBank/DDBJ databases">
        <authorList>
            <person name="Varghese N."/>
            <person name="Submissions S."/>
        </authorList>
    </citation>
    <scope>NUCLEOTIDE SEQUENCE [LARGE SCALE GENOMIC DNA]</scope>
    <source>
        <strain evidence="12 13">FD</strain>
    </source>
</reference>
<dbReference type="InterPro" id="IPR022398">
    <property type="entry name" value="Peptidase_S8_His-AS"/>
</dbReference>
<evidence type="ECO:0000259" key="11">
    <source>
        <dbReference type="Pfam" id="PF00082"/>
    </source>
</evidence>
<feature type="signal peptide" evidence="10">
    <location>
        <begin position="1"/>
        <end position="21"/>
    </location>
</feature>
<dbReference type="PROSITE" id="PS51892">
    <property type="entry name" value="SUBTILASE"/>
    <property type="match status" value="1"/>
</dbReference>
<evidence type="ECO:0000256" key="10">
    <source>
        <dbReference type="SAM" id="SignalP"/>
    </source>
</evidence>
<dbReference type="InterPro" id="IPR015500">
    <property type="entry name" value="Peptidase_S8_subtilisin-rel"/>
</dbReference>